<organism evidence="2 3">
    <name type="scientific">Streptomyces millisiae</name>
    <dbReference type="NCBI Taxonomy" id="3075542"/>
    <lineage>
        <taxon>Bacteria</taxon>
        <taxon>Bacillati</taxon>
        <taxon>Actinomycetota</taxon>
        <taxon>Actinomycetes</taxon>
        <taxon>Kitasatosporales</taxon>
        <taxon>Streptomycetaceae</taxon>
        <taxon>Streptomyces</taxon>
    </lineage>
</organism>
<comment type="caution">
    <text evidence="2">The sequence shown here is derived from an EMBL/GenBank/DDBJ whole genome shotgun (WGS) entry which is preliminary data.</text>
</comment>
<sequence>MALRELVVGVLGDLGDRTTHSTLADACERLGLPTPIPHEAGSKRERVRSSLAALADADLPTVAERVLLHERLDATTRNAVQDALWALRSTVAIPKKARREIARALDVQDLVLSGGRLRDLLDQLWVLDDPLSFADLLGAALRGLRREIDRHVFRNPGDWSTEELFERLGAFEAGDARFARFLEGLVSPDVIPDEPGQRYLVDVINQHLRAAGVELRETREDGGYPIFQAVASGLARTRRPKNLVFASLAKPDLRLSGALDNDIEIVTNADKVLIYDRPIPADGLRWRDLQDWWRDTHQLAGDDEAKTSLYARLRQCLPANSTEQRNLHELYHEIHGSAVPNLPVLLPEVWLHWDPKTVEQRGADALLRQRMDFLLLLPHGQRVVLEVDGSQHFTTPDGRPDGTTYAATMQADRDLKLRGYEVFHFGTAELRRRDEAHAMLQQFFAELFRRFEVNRGTA</sequence>
<dbReference type="RefSeq" id="WP_311601660.1">
    <property type="nucleotide sequence ID" value="NZ_JAVREM010000040.1"/>
</dbReference>
<proteinExistence type="predicted"/>
<dbReference type="InterPro" id="IPR041427">
    <property type="entry name" value="AbiJ-NTD3"/>
</dbReference>
<dbReference type="Pfam" id="PF18860">
    <property type="entry name" value="AbiJ_NTD3"/>
    <property type="match status" value="1"/>
</dbReference>
<dbReference type="EMBL" id="JAVREM010000040">
    <property type="protein sequence ID" value="MDT0321444.1"/>
    <property type="molecule type" value="Genomic_DNA"/>
</dbReference>
<reference evidence="3" key="1">
    <citation type="submission" date="2023-07" db="EMBL/GenBank/DDBJ databases">
        <title>30 novel species of actinomycetes from the DSMZ collection.</title>
        <authorList>
            <person name="Nouioui I."/>
        </authorList>
    </citation>
    <scope>NUCLEOTIDE SEQUENCE [LARGE SCALE GENOMIC DNA]</scope>
    <source>
        <strain evidence="3">DSM 44918</strain>
    </source>
</reference>
<name>A0ABU2LV35_9ACTN</name>
<evidence type="ECO:0000313" key="3">
    <source>
        <dbReference type="Proteomes" id="UP001183420"/>
    </source>
</evidence>
<protein>
    <recommendedName>
        <fullName evidence="1">AbiJ-NTD3 domain-containing protein</fullName>
    </recommendedName>
</protein>
<evidence type="ECO:0000259" key="1">
    <source>
        <dbReference type="Pfam" id="PF18860"/>
    </source>
</evidence>
<feature type="domain" description="AbiJ-NTD3" evidence="1">
    <location>
        <begin position="93"/>
        <end position="259"/>
    </location>
</feature>
<evidence type="ECO:0000313" key="2">
    <source>
        <dbReference type="EMBL" id="MDT0321444.1"/>
    </source>
</evidence>
<keyword evidence="3" id="KW-1185">Reference proteome</keyword>
<gene>
    <name evidence="2" type="ORF">RNC47_24245</name>
</gene>
<dbReference type="Proteomes" id="UP001183420">
    <property type="component" value="Unassembled WGS sequence"/>
</dbReference>
<accession>A0ABU2LV35</accession>